<evidence type="ECO:0000313" key="1">
    <source>
        <dbReference type="EMBL" id="RCV93613.1"/>
    </source>
</evidence>
<accession>A0A368UD44</accession>
<dbReference type="RefSeq" id="WP_114484941.1">
    <property type="nucleotide sequence ID" value="NZ_CBCSHM010000005.1"/>
</dbReference>
<dbReference type="Proteomes" id="UP000253204">
    <property type="component" value="Unassembled WGS sequence"/>
</dbReference>
<evidence type="ECO:0000313" key="2">
    <source>
        <dbReference type="Proteomes" id="UP000253204"/>
    </source>
</evidence>
<comment type="caution">
    <text evidence="1">The sequence shown here is derived from an EMBL/GenBank/DDBJ whole genome shotgun (WGS) entry which is preliminary data.</text>
</comment>
<gene>
    <name evidence="1" type="ORF">DU506_00215</name>
</gene>
<keyword evidence="2" id="KW-1185">Reference proteome</keyword>
<protein>
    <submittedName>
        <fullName evidence="1">Uncharacterized protein</fullName>
    </submittedName>
</protein>
<sequence length="70" mass="7926">MTLAERYIQKARDLMPHQDALYEIDPGIDCPQAIDEIIFSRSEYLGGMAAVILEIVKRESNPEMSDAERA</sequence>
<dbReference type="OrthoDB" id="7870639at2"/>
<dbReference type="EMBL" id="QPIJ01000001">
    <property type="protein sequence ID" value="RCV93613.1"/>
    <property type="molecule type" value="Genomic_DNA"/>
</dbReference>
<dbReference type="AlphaFoldDB" id="A0A368UD44"/>
<proteinExistence type="predicted"/>
<reference evidence="1 2" key="1">
    <citation type="submission" date="2018-07" db="EMBL/GenBank/DDBJ databases">
        <title>Halomonas rutogse sp. nov., isolated from Lake TangqianCo on Tibetan Plateau.</title>
        <authorList>
            <person name="Lu H."/>
            <person name="Xing P."/>
            <person name="Wu Q."/>
        </authorList>
    </citation>
    <scope>NUCLEOTIDE SEQUENCE [LARGE SCALE GENOMIC DNA]</scope>
    <source>
        <strain evidence="1 2">TQ8S</strain>
    </source>
</reference>
<name>A0A368UD44_9GAMM</name>
<organism evidence="1 2">
    <name type="scientific">Vreelandella rituensis</name>
    <dbReference type="NCBI Taxonomy" id="2282306"/>
    <lineage>
        <taxon>Bacteria</taxon>
        <taxon>Pseudomonadati</taxon>
        <taxon>Pseudomonadota</taxon>
        <taxon>Gammaproteobacteria</taxon>
        <taxon>Oceanospirillales</taxon>
        <taxon>Halomonadaceae</taxon>
        <taxon>Vreelandella</taxon>
    </lineage>
</organism>